<evidence type="ECO:0000259" key="13">
    <source>
        <dbReference type="PROSITE" id="PS51149"/>
    </source>
</evidence>
<keyword evidence="6 12" id="KW-0119">Carbohydrate metabolism</keyword>
<dbReference type="SUPFAM" id="SSF51998">
    <property type="entry name" value="PFL-like glycyl radical enzymes"/>
    <property type="match status" value="1"/>
</dbReference>
<dbReference type="PROSITE" id="PS51554">
    <property type="entry name" value="PFL"/>
    <property type="match status" value="1"/>
</dbReference>
<feature type="domain" description="Glycine radical" evidence="13">
    <location>
        <begin position="632"/>
        <end position="758"/>
    </location>
</feature>
<dbReference type="CDD" id="cd01678">
    <property type="entry name" value="PFL1"/>
    <property type="match status" value="1"/>
</dbReference>
<proteinExistence type="inferred from homology"/>
<sequence>MKTMENAVLNSQLKGTKWQNEINVYDFVVNNVTPYYGDKTFLEGATEATKKLWDVCLAGMKEERENDGCRDIDTDTISTVTSHKAGYINQELETIVGLQTDELLKRAMKPFGGYRVVKNAVEEKGKTVNPKVGYVFQYAKDHNNQVFSAYDKEIRTYRSLGVLTGLPDNYARGRIIGDYRRLALYGTDKLIAAKQADFNAIEDGLITGSGADIAEQIQLREEITSQIQSLKDIAEMAAMYGVDVTKPSVTSKEAVQAVYFAYLAAVKEQDGAAMSLGNVSSFLDIYIERDLEAGTITEVEAQEYIDHFVMKLRMVRHLRPGAYDEIFGGDPTWVTEAIGGQFHDGRTKVTKSSFRFLQTLYNLGASPEPNLTVLWSKDLPQGFKDFCSQVSIDTSSIQYENDDLMRPNRGSDDYGIACCVSYQHIGKRIQFFGARTNLPKALLMAINAGHDENKNVLTVEGVEPMANDEYLDYDKVMTQFKKTMKEVARVYVKTMNIIHYMHDKHYYEKAQFAFLDTNPGIDMAYGAAGISIIADSLSAIKNAKVKPIRDENGLAVDFEIEGDFPKYGNDIDEVDNIAKEITHIFFSELAKHKTYRNAVPTMSLLTITSNVMYGKKTGATPDGRKAGEPFAPGANPMHGRDTNGAVASLNSVAKLDYSDAQDGISNTFSIVPKSLGSERDTQIKNLVTMMDGYFAEEGGMAHHLNVNVLNRDTLMDAYNNPENYPQLTIRVSGYAVNFIRLSRAHQLEVIQRTFHESM</sequence>
<reference evidence="15 16" key="1">
    <citation type="submission" date="2018-12" db="EMBL/GenBank/DDBJ databases">
        <title>Flammeovirga pectinis sp. nov., isolated from the gut of the Korean scallop, Patinopecten yessoensis.</title>
        <authorList>
            <person name="Bae J.-W."/>
            <person name="Jeong Y.-S."/>
            <person name="Kang W."/>
        </authorList>
    </citation>
    <scope>NUCLEOTIDE SEQUENCE [LARGE SCALE GENOMIC DNA]</scope>
    <source>
        <strain evidence="15 16">L12M1</strain>
    </source>
</reference>
<dbReference type="OrthoDB" id="9803969at2"/>
<evidence type="ECO:0000256" key="6">
    <source>
        <dbReference type="ARBA" id="ARBA00023277"/>
    </source>
</evidence>
<evidence type="ECO:0000256" key="11">
    <source>
        <dbReference type="PROSITE-ProRule" id="PRU00493"/>
    </source>
</evidence>
<evidence type="ECO:0000256" key="9">
    <source>
        <dbReference type="PIRSR" id="PIRSR000379-1"/>
    </source>
</evidence>
<dbReference type="InterPro" id="IPR050244">
    <property type="entry name" value="Auton_GlycylRad_Cofactor"/>
</dbReference>
<comment type="catalytic activity">
    <reaction evidence="8 12">
        <text>formate + acetyl-CoA = pyruvate + CoA</text>
        <dbReference type="Rhea" id="RHEA:11844"/>
        <dbReference type="ChEBI" id="CHEBI:15361"/>
        <dbReference type="ChEBI" id="CHEBI:15740"/>
        <dbReference type="ChEBI" id="CHEBI:57287"/>
        <dbReference type="ChEBI" id="CHEBI:57288"/>
        <dbReference type="EC" id="2.3.1.54"/>
    </reaction>
</comment>
<dbReference type="EC" id="2.3.1.54" evidence="12"/>
<dbReference type="NCBIfam" id="TIGR01255">
    <property type="entry name" value="pyr_form_ly_1"/>
    <property type="match status" value="1"/>
</dbReference>
<evidence type="ECO:0000313" key="16">
    <source>
        <dbReference type="Proteomes" id="UP000267268"/>
    </source>
</evidence>
<feature type="active site" description="S-acetylcysteine intermediate" evidence="9">
    <location>
        <position position="419"/>
    </location>
</feature>
<dbReference type="PROSITE" id="PS51149">
    <property type="entry name" value="GLY_RADICAL_2"/>
    <property type="match status" value="1"/>
</dbReference>
<evidence type="ECO:0000313" key="15">
    <source>
        <dbReference type="EMBL" id="AZQ62498.1"/>
    </source>
</evidence>
<keyword evidence="7 12" id="KW-0012">Acyltransferase</keyword>
<keyword evidence="5 10" id="KW-0556">Organic radical</keyword>
<feature type="modified residue" description="Glycine radical" evidence="10 11">
    <location>
        <position position="733"/>
    </location>
</feature>
<organism evidence="15 16">
    <name type="scientific">Flammeovirga pectinis</name>
    <dbReference type="NCBI Taxonomy" id="2494373"/>
    <lineage>
        <taxon>Bacteria</taxon>
        <taxon>Pseudomonadati</taxon>
        <taxon>Bacteroidota</taxon>
        <taxon>Cytophagia</taxon>
        <taxon>Cytophagales</taxon>
        <taxon>Flammeovirgaceae</taxon>
        <taxon>Flammeovirga</taxon>
    </lineage>
</organism>
<dbReference type="Pfam" id="PF02901">
    <property type="entry name" value="PFL-like"/>
    <property type="match status" value="1"/>
</dbReference>
<dbReference type="AlphaFoldDB" id="A0A3Q9FNT6"/>
<dbReference type="PANTHER" id="PTHR30191">
    <property type="entry name" value="FORMATE ACETYLTRANSFERASE"/>
    <property type="match status" value="1"/>
</dbReference>
<protein>
    <recommendedName>
        <fullName evidence="12">Formate acetyltransferase</fullName>
        <ecNumber evidence="12">2.3.1.54</ecNumber>
    </recommendedName>
    <alternativeName>
        <fullName evidence="12">Pyruvate formate-lyase</fullName>
    </alternativeName>
</protein>
<dbReference type="PROSITE" id="PS00850">
    <property type="entry name" value="GLY_RADICAL_1"/>
    <property type="match status" value="1"/>
</dbReference>
<evidence type="ECO:0000256" key="2">
    <source>
        <dbReference type="ARBA" id="ARBA00008375"/>
    </source>
</evidence>
<evidence type="ECO:0000256" key="10">
    <source>
        <dbReference type="PIRSR" id="PIRSR000379-2"/>
    </source>
</evidence>
<comment type="subcellular location">
    <subcellularLocation>
        <location evidence="1 12">Cytoplasm</location>
    </subcellularLocation>
</comment>
<evidence type="ECO:0000259" key="14">
    <source>
        <dbReference type="PROSITE" id="PS51554"/>
    </source>
</evidence>
<dbReference type="Proteomes" id="UP000267268">
    <property type="component" value="Chromosome 1"/>
</dbReference>
<dbReference type="Pfam" id="PF01228">
    <property type="entry name" value="Gly_radical"/>
    <property type="match status" value="1"/>
</dbReference>
<dbReference type="GO" id="GO:0006006">
    <property type="term" value="P:glucose metabolic process"/>
    <property type="evidence" value="ECO:0007669"/>
    <property type="project" value="UniProtKB-UniRule"/>
</dbReference>
<dbReference type="InterPro" id="IPR005949">
    <property type="entry name" value="Form_AcTrfase"/>
</dbReference>
<feature type="domain" description="PFL" evidence="14">
    <location>
        <begin position="1"/>
        <end position="625"/>
    </location>
</feature>
<dbReference type="GO" id="GO:0005829">
    <property type="term" value="C:cytosol"/>
    <property type="evidence" value="ECO:0007669"/>
    <property type="project" value="TreeGrafter"/>
</dbReference>
<name>A0A3Q9FNT6_9BACT</name>
<evidence type="ECO:0000256" key="5">
    <source>
        <dbReference type="ARBA" id="ARBA00022818"/>
    </source>
</evidence>
<keyword evidence="4 12" id="KW-0808">Transferase</keyword>
<dbReference type="Gene3D" id="3.20.70.20">
    <property type="match status" value="1"/>
</dbReference>
<keyword evidence="3 12" id="KW-0963">Cytoplasm</keyword>
<comment type="pathway">
    <text evidence="12">Fermentation; pyruvate fermentation; formate from pyruvate: step 1/1.</text>
</comment>
<dbReference type="InterPro" id="IPR004184">
    <property type="entry name" value="PFL_dom"/>
</dbReference>
<evidence type="ECO:0000256" key="4">
    <source>
        <dbReference type="ARBA" id="ARBA00022679"/>
    </source>
</evidence>
<dbReference type="KEGG" id="fll:EI427_09670"/>
<evidence type="ECO:0000256" key="8">
    <source>
        <dbReference type="ARBA" id="ARBA00049029"/>
    </source>
</evidence>
<dbReference type="InterPro" id="IPR001150">
    <property type="entry name" value="Gly_radical"/>
</dbReference>
<dbReference type="PANTHER" id="PTHR30191:SF0">
    <property type="entry name" value="FORMATE ACETYLTRANSFERASE 1"/>
    <property type="match status" value="1"/>
</dbReference>
<accession>A0A3Q9FNT6</accession>
<evidence type="ECO:0000256" key="7">
    <source>
        <dbReference type="ARBA" id="ARBA00023315"/>
    </source>
</evidence>
<keyword evidence="12" id="KW-0313">Glucose metabolism</keyword>
<comment type="subunit">
    <text evidence="12">Homodimer.</text>
</comment>
<dbReference type="EMBL" id="CP034562">
    <property type="protein sequence ID" value="AZQ62498.1"/>
    <property type="molecule type" value="Genomic_DNA"/>
</dbReference>
<dbReference type="InterPro" id="IPR019777">
    <property type="entry name" value="Form_AcTrfase_GR_CS"/>
</dbReference>
<comment type="similarity">
    <text evidence="2 12">Belongs to the glycyl radical enzyme (GRE) family. PFL subfamily.</text>
</comment>
<dbReference type="PIRSF" id="PIRSF000379">
    <property type="entry name" value="For_Ac_trans_1"/>
    <property type="match status" value="1"/>
</dbReference>
<evidence type="ECO:0000256" key="3">
    <source>
        <dbReference type="ARBA" id="ARBA00022490"/>
    </source>
</evidence>
<feature type="active site" description="S-acetylcysteine intermediate" evidence="9">
    <location>
        <position position="418"/>
    </location>
</feature>
<gene>
    <name evidence="15" type="primary">pflB</name>
    <name evidence="15" type="ORF">EI427_09670</name>
</gene>
<dbReference type="GO" id="GO:0008861">
    <property type="term" value="F:formate C-acetyltransferase activity"/>
    <property type="evidence" value="ECO:0007669"/>
    <property type="project" value="UniProtKB-UniRule"/>
</dbReference>
<dbReference type="UniPathway" id="UPA00920">
    <property type="reaction ID" value="UER00891"/>
</dbReference>
<evidence type="ECO:0000256" key="1">
    <source>
        <dbReference type="ARBA" id="ARBA00004496"/>
    </source>
</evidence>
<keyword evidence="16" id="KW-1185">Reference proteome</keyword>
<evidence type="ECO:0000256" key="12">
    <source>
        <dbReference type="RuleBase" id="RU368075"/>
    </source>
</evidence>